<protein>
    <submittedName>
        <fullName evidence="2">Uncharacterized protein</fullName>
    </submittedName>
</protein>
<feature type="compositionally biased region" description="Polar residues" evidence="1">
    <location>
        <begin position="102"/>
        <end position="111"/>
    </location>
</feature>
<dbReference type="Proteomes" id="UP000503349">
    <property type="component" value="Chromosome 6"/>
</dbReference>
<sequence>MKKEIQLDSRLTFTLCLWLLRCSVFSLVFCCHFTLYIRTALNCLKAVLKNWTKNKKGTVEGGHQDTNDSSEGDTSFQQTVHTTTAAQVISQSSDGQKAPFGSYQTVEPFST</sequence>
<gene>
    <name evidence="2" type="ORF">EXN66_Car006391</name>
</gene>
<dbReference type="AlphaFoldDB" id="A0A6G1PL58"/>
<evidence type="ECO:0000256" key="1">
    <source>
        <dbReference type="SAM" id="MobiDB-lite"/>
    </source>
</evidence>
<keyword evidence="3" id="KW-1185">Reference proteome</keyword>
<proteinExistence type="predicted"/>
<name>A0A6G1PL58_CHAAH</name>
<reference evidence="2 3" key="1">
    <citation type="submission" date="2019-02" db="EMBL/GenBank/DDBJ databases">
        <title>Opniocepnalus argus genome.</title>
        <authorList>
            <person name="Zhou C."/>
            <person name="Xiao S."/>
        </authorList>
    </citation>
    <scope>NUCLEOTIDE SEQUENCE [LARGE SCALE GENOMIC DNA]</scope>
    <source>
        <strain evidence="2">OARG1902GOOAL</strain>
        <tissue evidence="2">Muscle</tissue>
    </source>
</reference>
<dbReference type="EMBL" id="CM015717">
    <property type="protein sequence ID" value="KAF3690718.1"/>
    <property type="molecule type" value="Genomic_DNA"/>
</dbReference>
<feature type="compositionally biased region" description="Polar residues" evidence="1">
    <location>
        <begin position="67"/>
        <end position="76"/>
    </location>
</feature>
<accession>A0A6G1PL58</accession>
<reference evidence="3" key="2">
    <citation type="submission" date="2019-02" db="EMBL/GenBank/DDBJ databases">
        <title>Opniocepnalus argus Var Kimnra genome.</title>
        <authorList>
            <person name="Zhou C."/>
            <person name="Xiao S."/>
        </authorList>
    </citation>
    <scope>NUCLEOTIDE SEQUENCE [LARGE SCALE GENOMIC DNA]</scope>
</reference>
<evidence type="ECO:0000313" key="3">
    <source>
        <dbReference type="Proteomes" id="UP000503349"/>
    </source>
</evidence>
<organism evidence="2 3">
    <name type="scientific">Channa argus</name>
    <name type="common">Northern snakehead</name>
    <name type="synonym">Ophicephalus argus</name>
    <dbReference type="NCBI Taxonomy" id="215402"/>
    <lineage>
        <taxon>Eukaryota</taxon>
        <taxon>Metazoa</taxon>
        <taxon>Chordata</taxon>
        <taxon>Craniata</taxon>
        <taxon>Vertebrata</taxon>
        <taxon>Euteleostomi</taxon>
        <taxon>Actinopterygii</taxon>
        <taxon>Neopterygii</taxon>
        <taxon>Teleostei</taxon>
        <taxon>Neoteleostei</taxon>
        <taxon>Acanthomorphata</taxon>
        <taxon>Anabantaria</taxon>
        <taxon>Anabantiformes</taxon>
        <taxon>Channoidei</taxon>
        <taxon>Channidae</taxon>
        <taxon>Channa</taxon>
    </lineage>
</organism>
<evidence type="ECO:0000313" key="2">
    <source>
        <dbReference type="EMBL" id="KAF3690718.1"/>
    </source>
</evidence>
<feature type="region of interest" description="Disordered" evidence="1">
    <location>
        <begin position="56"/>
        <end position="76"/>
    </location>
</feature>
<feature type="region of interest" description="Disordered" evidence="1">
    <location>
        <begin position="88"/>
        <end position="111"/>
    </location>
</feature>